<dbReference type="RefSeq" id="WP_046231022.1">
    <property type="nucleotide sequence ID" value="NZ_FONN01000001.1"/>
</dbReference>
<name>A0A1I1Z2A2_9BACL</name>
<comment type="similarity">
    <text evidence="1">Belongs to the adenosylhomocysteinase family.</text>
</comment>
<evidence type="ECO:0000256" key="1">
    <source>
        <dbReference type="ARBA" id="ARBA00007122"/>
    </source>
</evidence>
<dbReference type="GO" id="GO:0005829">
    <property type="term" value="C:cytosol"/>
    <property type="evidence" value="ECO:0007669"/>
    <property type="project" value="TreeGrafter"/>
</dbReference>
<dbReference type="InterPro" id="IPR042172">
    <property type="entry name" value="Adenosylhomocyst_ase-like_sf"/>
</dbReference>
<keyword evidence="2" id="KW-0554">One-carbon metabolism</keyword>
<dbReference type="GO" id="GO:0006730">
    <property type="term" value="P:one-carbon metabolic process"/>
    <property type="evidence" value="ECO:0007669"/>
    <property type="project" value="UniProtKB-KW"/>
</dbReference>
<evidence type="ECO:0000256" key="3">
    <source>
        <dbReference type="ARBA" id="ARBA00023027"/>
    </source>
</evidence>
<dbReference type="AlphaFoldDB" id="A0A1I1Z2A2"/>
<feature type="domain" description="S-adenosyl-L-homocysteine hydrolase NAD binding" evidence="5">
    <location>
        <begin position="184"/>
        <end position="346"/>
    </location>
</feature>
<evidence type="ECO:0000259" key="5">
    <source>
        <dbReference type="SMART" id="SM00997"/>
    </source>
</evidence>
<comment type="cofactor">
    <cofactor evidence="4">
        <name>NAD(+)</name>
        <dbReference type="ChEBI" id="CHEBI:57540"/>
    </cofactor>
    <text evidence="4">Binds 1 NAD(+) per subunit.</text>
</comment>
<keyword evidence="3 4" id="KW-0520">NAD</keyword>
<protein>
    <submittedName>
        <fullName evidence="6">Adenosylhomocysteinase</fullName>
    </submittedName>
</protein>
<dbReference type="NCBIfam" id="NF004005">
    <property type="entry name" value="PRK05476.2-3"/>
    <property type="match status" value="1"/>
</dbReference>
<evidence type="ECO:0000313" key="6">
    <source>
        <dbReference type="EMBL" id="SFE25692.1"/>
    </source>
</evidence>
<feature type="binding site" evidence="4">
    <location>
        <begin position="151"/>
        <end position="153"/>
    </location>
    <ligand>
        <name>NAD(+)</name>
        <dbReference type="ChEBI" id="CHEBI:57540"/>
    </ligand>
</feature>
<dbReference type="EMBL" id="FONN01000001">
    <property type="protein sequence ID" value="SFE25692.1"/>
    <property type="molecule type" value="Genomic_DNA"/>
</dbReference>
<feature type="binding site" evidence="4">
    <location>
        <position position="340"/>
    </location>
    <ligand>
        <name>NAD(+)</name>
        <dbReference type="ChEBI" id="CHEBI:57540"/>
    </ligand>
</feature>
<dbReference type="InterPro" id="IPR015878">
    <property type="entry name" value="Ado_hCys_hydrolase_NAD-bd"/>
</dbReference>
<gene>
    <name evidence="6" type="ORF">SAMN04487969_101942</name>
</gene>
<dbReference type="SMART" id="SM00996">
    <property type="entry name" value="AdoHcyase"/>
    <property type="match status" value="1"/>
</dbReference>
<dbReference type="SUPFAM" id="SSF52283">
    <property type="entry name" value="Formate/glycerate dehydrogenase catalytic domain-like"/>
    <property type="match status" value="1"/>
</dbReference>
<dbReference type="Gene3D" id="3.40.50.720">
    <property type="entry name" value="NAD(P)-binding Rossmann-like Domain"/>
    <property type="match status" value="1"/>
</dbReference>
<accession>A0A1I1Z2A2</accession>
<sequence>MGLQQAVALTNEEQIAKGRKGIHWAELHMSLLRELREDFAEKQPFAGLTIGICIHVEPKTAVLCRTLQAGGAKVVITGSPGTTQDAVAAAMKAEGIVVYGQRSDDRARHLENIHQVLGHDPDLLMDNGADLAIKMAKHFDTSRLIGGTEETTTGANLLREDLGGQFPVPVIVINDSPLKKIMENEHGVGQTIIEGFMRTTNLLLPTRRFVIIGYGACGRGIAKYLRNLGSQVVVVERDPIAGLEAALDGFKVAGLDNQTLASGQVFITVTGRPDIIGKEHFAKMSDGAILANAGHFSWEMDLAGLRETAASSDRITEHIEQFEMPDGRRLMLLTRGEMLNLAGGGGNPVETMDLGLSLQAVSLRYLVLNSRSMKQGPQSVPHAVNIEVSSKMLKQLS</sequence>
<evidence type="ECO:0000256" key="2">
    <source>
        <dbReference type="ARBA" id="ARBA00022563"/>
    </source>
</evidence>
<dbReference type="SMART" id="SM00997">
    <property type="entry name" value="AdoHcyase_NAD"/>
    <property type="match status" value="1"/>
</dbReference>
<dbReference type="InterPro" id="IPR036291">
    <property type="entry name" value="NAD(P)-bd_dom_sf"/>
</dbReference>
<dbReference type="PANTHER" id="PTHR23420">
    <property type="entry name" value="ADENOSYLHOMOCYSTEINASE"/>
    <property type="match status" value="1"/>
</dbReference>
<reference evidence="7" key="1">
    <citation type="submission" date="2016-10" db="EMBL/GenBank/DDBJ databases">
        <authorList>
            <person name="Varghese N."/>
            <person name="Submissions S."/>
        </authorList>
    </citation>
    <scope>NUCLEOTIDE SEQUENCE [LARGE SCALE GENOMIC DNA]</scope>
    <source>
        <strain evidence="7">CGMCC 1.10223</strain>
    </source>
</reference>
<dbReference type="PIRSF" id="PIRSF001109">
    <property type="entry name" value="Ad_hcy_hydrolase"/>
    <property type="match status" value="1"/>
</dbReference>
<organism evidence="6 7">
    <name type="scientific">Paenibacillus algorifonticola</name>
    <dbReference type="NCBI Taxonomy" id="684063"/>
    <lineage>
        <taxon>Bacteria</taxon>
        <taxon>Bacillati</taxon>
        <taxon>Bacillota</taxon>
        <taxon>Bacilli</taxon>
        <taxon>Bacillales</taxon>
        <taxon>Paenibacillaceae</taxon>
        <taxon>Paenibacillus</taxon>
    </lineage>
</organism>
<feature type="binding site" evidence="4">
    <location>
        <begin position="215"/>
        <end position="220"/>
    </location>
    <ligand>
        <name>NAD(+)</name>
        <dbReference type="ChEBI" id="CHEBI:57540"/>
    </ligand>
</feature>
<dbReference type="GO" id="GO:0033353">
    <property type="term" value="P:S-adenosylmethionine cycle"/>
    <property type="evidence" value="ECO:0007669"/>
    <property type="project" value="TreeGrafter"/>
</dbReference>
<dbReference type="GO" id="GO:0004013">
    <property type="term" value="F:adenosylhomocysteinase activity"/>
    <property type="evidence" value="ECO:0007669"/>
    <property type="project" value="TreeGrafter"/>
</dbReference>
<evidence type="ECO:0000313" key="7">
    <source>
        <dbReference type="Proteomes" id="UP000183410"/>
    </source>
</evidence>
<dbReference type="InterPro" id="IPR000043">
    <property type="entry name" value="Adenosylhomocysteinase-like"/>
</dbReference>
<dbReference type="Pfam" id="PF05221">
    <property type="entry name" value="AdoHcyase"/>
    <property type="match status" value="1"/>
</dbReference>
<proteinExistence type="inferred from homology"/>
<feature type="binding site" evidence="4">
    <location>
        <begin position="293"/>
        <end position="295"/>
    </location>
    <ligand>
        <name>NAD(+)</name>
        <dbReference type="ChEBI" id="CHEBI:57540"/>
    </ligand>
</feature>
<evidence type="ECO:0000256" key="4">
    <source>
        <dbReference type="PIRSR" id="PIRSR001109-2"/>
    </source>
</evidence>
<dbReference type="Pfam" id="PF00670">
    <property type="entry name" value="AdoHcyase_NAD"/>
    <property type="match status" value="1"/>
</dbReference>
<dbReference type="Gene3D" id="3.40.50.1480">
    <property type="entry name" value="Adenosylhomocysteinase-like"/>
    <property type="match status" value="1"/>
</dbReference>
<dbReference type="SUPFAM" id="SSF51735">
    <property type="entry name" value="NAD(P)-binding Rossmann-fold domains"/>
    <property type="match status" value="1"/>
</dbReference>
<keyword evidence="7" id="KW-1185">Reference proteome</keyword>
<dbReference type="PANTHER" id="PTHR23420:SF0">
    <property type="entry name" value="ADENOSYLHOMOCYSTEINASE"/>
    <property type="match status" value="1"/>
</dbReference>
<feature type="binding site" evidence="4">
    <location>
        <position position="236"/>
    </location>
    <ligand>
        <name>NAD(+)</name>
        <dbReference type="ChEBI" id="CHEBI:57540"/>
    </ligand>
</feature>
<dbReference type="OrthoDB" id="9802717at2"/>
<dbReference type="Proteomes" id="UP000183410">
    <property type="component" value="Unassembled WGS sequence"/>
</dbReference>